<dbReference type="EMBL" id="JBBPBN010000049">
    <property type="protein sequence ID" value="KAK8993309.1"/>
    <property type="molecule type" value="Genomic_DNA"/>
</dbReference>
<dbReference type="PROSITE" id="PS00194">
    <property type="entry name" value="THIOREDOXIN_1"/>
    <property type="match status" value="1"/>
</dbReference>
<keyword evidence="7" id="KW-1185">Reference proteome</keyword>
<organism evidence="6 7">
    <name type="scientific">Hibiscus sabdariffa</name>
    <name type="common">roselle</name>
    <dbReference type="NCBI Taxonomy" id="183260"/>
    <lineage>
        <taxon>Eukaryota</taxon>
        <taxon>Viridiplantae</taxon>
        <taxon>Streptophyta</taxon>
        <taxon>Embryophyta</taxon>
        <taxon>Tracheophyta</taxon>
        <taxon>Spermatophyta</taxon>
        <taxon>Magnoliopsida</taxon>
        <taxon>eudicotyledons</taxon>
        <taxon>Gunneridae</taxon>
        <taxon>Pentapetalae</taxon>
        <taxon>rosids</taxon>
        <taxon>malvids</taxon>
        <taxon>Malvales</taxon>
        <taxon>Malvaceae</taxon>
        <taxon>Malvoideae</taxon>
        <taxon>Hibiscus</taxon>
    </lineage>
</organism>
<proteinExistence type="predicted"/>
<dbReference type="PROSITE" id="PS51352">
    <property type="entry name" value="THIOREDOXIN_2"/>
    <property type="match status" value="1"/>
</dbReference>
<dbReference type="Proteomes" id="UP001396334">
    <property type="component" value="Unassembled WGS sequence"/>
</dbReference>
<keyword evidence="1" id="KW-0813">Transport</keyword>
<keyword evidence="4" id="KW-0676">Redox-active center</keyword>
<evidence type="ECO:0000256" key="2">
    <source>
        <dbReference type="ARBA" id="ARBA00022982"/>
    </source>
</evidence>
<evidence type="ECO:0000259" key="5">
    <source>
        <dbReference type="PROSITE" id="PS51352"/>
    </source>
</evidence>
<keyword evidence="2" id="KW-0249">Electron transport</keyword>
<evidence type="ECO:0000256" key="4">
    <source>
        <dbReference type="ARBA" id="ARBA00023284"/>
    </source>
</evidence>
<dbReference type="Gene3D" id="3.40.30.10">
    <property type="entry name" value="Glutaredoxin"/>
    <property type="match status" value="1"/>
</dbReference>
<dbReference type="InterPro" id="IPR017937">
    <property type="entry name" value="Thioredoxin_CS"/>
</dbReference>
<dbReference type="PANTHER" id="PTHR45663:SF11">
    <property type="entry name" value="GEO12009P1"/>
    <property type="match status" value="1"/>
</dbReference>
<dbReference type="PANTHER" id="PTHR45663">
    <property type="entry name" value="GEO12009P1"/>
    <property type="match status" value="1"/>
</dbReference>
<gene>
    <name evidence="6" type="ORF">V6N11_033410</name>
</gene>
<feature type="domain" description="Thioredoxin" evidence="5">
    <location>
        <begin position="70"/>
        <end position="187"/>
    </location>
</feature>
<keyword evidence="3" id="KW-1015">Disulfide bond</keyword>
<dbReference type="SUPFAM" id="SSF52833">
    <property type="entry name" value="Thioredoxin-like"/>
    <property type="match status" value="1"/>
</dbReference>
<accession>A0ABR2PXZ9</accession>
<dbReference type="CDD" id="cd02947">
    <property type="entry name" value="TRX_family"/>
    <property type="match status" value="1"/>
</dbReference>
<evidence type="ECO:0000256" key="3">
    <source>
        <dbReference type="ARBA" id="ARBA00023157"/>
    </source>
</evidence>
<sequence length="371" mass="41390">MAALSSPTLRFGTSVSRPAMMISQPVVSLSSRGRFLGFTGLKIRSYSTVSFAPSHSRCPRVSKHPGCVVCEAQETALDILAVTDETWQSLVLKADGPVLVEFWAPWCGPCRMIDPVIGELAQEYAGRLKCFKLNTDDSPSVATQYGIRSIPTIMIFVNGGLVPSLDYQKAKTASGFGPKVFIRSIITYLSFRCIILGAKRDRLPSPTTRLEVDDWSPIRNKTTCFVDIVYNIGFPGTYLVDITPIRTQPEIVESVTRFRARQENEHDLEESSKAKAAGLLTASSTEVRDLEQSRALQQGPSPSLEGRLTSRGKFWFYWLPPGFVPLTFMKMQVVFNVTHSFGYIDLYLTLLPSRVGMNKIICKNKFYDMKI</sequence>
<evidence type="ECO:0000256" key="1">
    <source>
        <dbReference type="ARBA" id="ARBA00022448"/>
    </source>
</evidence>
<evidence type="ECO:0000313" key="6">
    <source>
        <dbReference type="EMBL" id="KAK8993309.1"/>
    </source>
</evidence>
<name>A0ABR2PXZ9_9ROSI</name>
<dbReference type="PRINTS" id="PR00421">
    <property type="entry name" value="THIOREDOXIN"/>
</dbReference>
<dbReference type="Pfam" id="PF00085">
    <property type="entry name" value="Thioredoxin"/>
    <property type="match status" value="1"/>
</dbReference>
<protein>
    <recommendedName>
        <fullName evidence="5">Thioredoxin domain-containing protein</fullName>
    </recommendedName>
</protein>
<reference evidence="6 7" key="1">
    <citation type="journal article" date="2024" name="G3 (Bethesda)">
        <title>Genome assembly of Hibiscus sabdariffa L. provides insights into metabolisms of medicinal natural products.</title>
        <authorList>
            <person name="Kim T."/>
        </authorList>
    </citation>
    <scope>NUCLEOTIDE SEQUENCE [LARGE SCALE GENOMIC DNA]</scope>
    <source>
        <strain evidence="6">TK-2024</strain>
        <tissue evidence="6">Old leaves</tissue>
    </source>
</reference>
<dbReference type="InterPro" id="IPR013766">
    <property type="entry name" value="Thioredoxin_domain"/>
</dbReference>
<dbReference type="InterPro" id="IPR036249">
    <property type="entry name" value="Thioredoxin-like_sf"/>
</dbReference>
<dbReference type="InterPro" id="IPR005746">
    <property type="entry name" value="Thioredoxin"/>
</dbReference>
<dbReference type="NCBIfam" id="TIGR01068">
    <property type="entry name" value="thioredoxin"/>
    <property type="match status" value="1"/>
</dbReference>
<evidence type="ECO:0000313" key="7">
    <source>
        <dbReference type="Proteomes" id="UP001396334"/>
    </source>
</evidence>
<comment type="caution">
    <text evidence="6">The sequence shown here is derived from an EMBL/GenBank/DDBJ whole genome shotgun (WGS) entry which is preliminary data.</text>
</comment>